<dbReference type="GO" id="GO:0008855">
    <property type="term" value="F:exodeoxyribonuclease VII activity"/>
    <property type="evidence" value="ECO:0007669"/>
    <property type="project" value="UniProtKB-UniRule"/>
</dbReference>
<dbReference type="GO" id="GO:0005829">
    <property type="term" value="C:cytosol"/>
    <property type="evidence" value="ECO:0007669"/>
    <property type="project" value="TreeGrafter"/>
</dbReference>
<keyword evidence="5 6" id="KW-0269">Exonuclease</keyword>
<keyword evidence="4 6" id="KW-0378">Hydrolase</keyword>
<dbReference type="EMBL" id="JADHOK010000090">
    <property type="protein sequence ID" value="MBL6762231.1"/>
    <property type="molecule type" value="Genomic_DNA"/>
</dbReference>
<dbReference type="NCBIfam" id="TIGR01280">
    <property type="entry name" value="xseB"/>
    <property type="match status" value="1"/>
</dbReference>
<dbReference type="InterPro" id="IPR003761">
    <property type="entry name" value="Exonuc_VII_S"/>
</dbReference>
<dbReference type="PANTHER" id="PTHR34137">
    <property type="entry name" value="EXODEOXYRIBONUCLEASE 7 SMALL SUBUNIT"/>
    <property type="match status" value="1"/>
</dbReference>
<comment type="function">
    <text evidence="6">Bidirectionally degrades single-stranded DNA into large acid-insoluble oligonucleotides, which are then degraded further into small acid-soluble oligonucleotides.</text>
</comment>
<dbReference type="SUPFAM" id="SSF116842">
    <property type="entry name" value="XseB-like"/>
    <property type="match status" value="1"/>
</dbReference>
<dbReference type="PANTHER" id="PTHR34137:SF1">
    <property type="entry name" value="EXODEOXYRIBONUCLEASE 7 SMALL SUBUNIT"/>
    <property type="match status" value="1"/>
</dbReference>
<accession>A0A937HP27</accession>
<keyword evidence="2 6" id="KW-0963">Cytoplasm</keyword>
<evidence type="ECO:0000256" key="6">
    <source>
        <dbReference type="HAMAP-Rule" id="MF_00337"/>
    </source>
</evidence>
<proteinExistence type="inferred from homology"/>
<dbReference type="GO" id="GO:0006308">
    <property type="term" value="P:DNA catabolic process"/>
    <property type="evidence" value="ECO:0007669"/>
    <property type="project" value="UniProtKB-UniRule"/>
</dbReference>
<reference evidence="7" key="1">
    <citation type="submission" date="2020-10" db="EMBL/GenBank/DDBJ databases">
        <title>Microbiome of the Black Sea water column analyzed by genome centric metagenomics.</title>
        <authorList>
            <person name="Cabello-Yeves P.J."/>
            <person name="Callieri C."/>
            <person name="Picazo A."/>
            <person name="Mehrshad M."/>
            <person name="Haro-Moreno J.M."/>
            <person name="Roda-Garcia J."/>
            <person name="Dzembekova N."/>
            <person name="Slabakova V."/>
            <person name="Slabakova N."/>
            <person name="Moncheva S."/>
            <person name="Rodriguez-Valera F."/>
        </authorList>
    </citation>
    <scope>NUCLEOTIDE SEQUENCE</scope>
    <source>
        <strain evidence="7">BS307-5m-G5</strain>
    </source>
</reference>
<comment type="caution">
    <text evidence="7">The sequence shown here is derived from an EMBL/GenBank/DDBJ whole genome shotgun (WGS) entry which is preliminary data.</text>
</comment>
<evidence type="ECO:0000256" key="5">
    <source>
        <dbReference type="ARBA" id="ARBA00022839"/>
    </source>
</evidence>
<evidence type="ECO:0000256" key="1">
    <source>
        <dbReference type="ARBA" id="ARBA00009998"/>
    </source>
</evidence>
<comment type="catalytic activity">
    <reaction evidence="6">
        <text>Exonucleolytic cleavage in either 5'- to 3'- or 3'- to 5'-direction to yield nucleoside 5'-phosphates.</text>
        <dbReference type="EC" id="3.1.11.6"/>
    </reaction>
</comment>
<gene>
    <name evidence="6" type="primary">xseB</name>
    <name evidence="7" type="ORF">ISQ19_06005</name>
</gene>
<dbReference type="NCBIfam" id="NF002139">
    <property type="entry name" value="PRK00977.1-3"/>
    <property type="match status" value="1"/>
</dbReference>
<dbReference type="Gene3D" id="1.10.287.1040">
    <property type="entry name" value="Exonuclease VII, small subunit"/>
    <property type="match status" value="1"/>
</dbReference>
<protein>
    <recommendedName>
        <fullName evidence="6">Exodeoxyribonuclease 7 small subunit</fullName>
        <ecNumber evidence="6">3.1.11.6</ecNumber>
    </recommendedName>
    <alternativeName>
        <fullName evidence="6">Exodeoxyribonuclease VII small subunit</fullName>
        <shortName evidence="6">Exonuclease VII small subunit</shortName>
    </alternativeName>
</protein>
<evidence type="ECO:0000313" key="8">
    <source>
        <dbReference type="Proteomes" id="UP000785783"/>
    </source>
</evidence>
<dbReference type="HAMAP" id="MF_00337">
    <property type="entry name" value="Exonuc_7_S"/>
    <property type="match status" value="1"/>
</dbReference>
<name>A0A937HP27_9PROT</name>
<dbReference type="Proteomes" id="UP000785783">
    <property type="component" value="Unassembled WGS sequence"/>
</dbReference>
<keyword evidence="3 6" id="KW-0540">Nuclease</keyword>
<comment type="subunit">
    <text evidence="6">Heterooligomer composed of large and small subunits.</text>
</comment>
<dbReference type="GO" id="GO:0009318">
    <property type="term" value="C:exodeoxyribonuclease VII complex"/>
    <property type="evidence" value="ECO:0007669"/>
    <property type="project" value="UniProtKB-UniRule"/>
</dbReference>
<evidence type="ECO:0000256" key="3">
    <source>
        <dbReference type="ARBA" id="ARBA00022722"/>
    </source>
</evidence>
<evidence type="ECO:0000313" key="7">
    <source>
        <dbReference type="EMBL" id="MBL6762231.1"/>
    </source>
</evidence>
<comment type="similarity">
    <text evidence="1 6">Belongs to the XseB family.</text>
</comment>
<dbReference type="AlphaFoldDB" id="A0A937HP27"/>
<evidence type="ECO:0000256" key="4">
    <source>
        <dbReference type="ARBA" id="ARBA00022801"/>
    </source>
</evidence>
<comment type="subcellular location">
    <subcellularLocation>
        <location evidence="6">Cytoplasm</location>
    </subcellularLocation>
</comment>
<organism evidence="7 8">
    <name type="scientific">PS1 clade bacterium</name>
    <dbReference type="NCBI Taxonomy" id="2175152"/>
    <lineage>
        <taxon>Bacteria</taxon>
        <taxon>Pseudomonadati</taxon>
        <taxon>Pseudomonadota</taxon>
        <taxon>Alphaproteobacteria</taxon>
        <taxon>PS1 clade</taxon>
    </lineage>
</organism>
<dbReference type="EC" id="3.1.11.6" evidence="6"/>
<dbReference type="InterPro" id="IPR037004">
    <property type="entry name" value="Exonuc_VII_ssu_sf"/>
</dbReference>
<sequence>MAEKVEIAEDILKLSFEQALNELESIVDRLETGDVALEESIEIYRRGSQLRAYCDEKLKSAQAKIEKITGDGSSGLGTEPLDAD</sequence>
<evidence type="ECO:0000256" key="2">
    <source>
        <dbReference type="ARBA" id="ARBA00022490"/>
    </source>
</evidence>
<dbReference type="Pfam" id="PF02609">
    <property type="entry name" value="Exonuc_VII_S"/>
    <property type="match status" value="1"/>
</dbReference>